<organism evidence="1 2">
    <name type="scientific">Giardia intestinalis (strain P15)</name>
    <name type="common">Giardia lamblia</name>
    <dbReference type="NCBI Taxonomy" id="658858"/>
    <lineage>
        <taxon>Eukaryota</taxon>
        <taxon>Metamonada</taxon>
        <taxon>Diplomonadida</taxon>
        <taxon>Hexamitidae</taxon>
        <taxon>Giardiinae</taxon>
        <taxon>Giardia</taxon>
    </lineage>
</organism>
<dbReference type="Proteomes" id="UP000008974">
    <property type="component" value="Unassembled WGS sequence"/>
</dbReference>
<accession>E1F8U3</accession>
<reference evidence="1 2" key="1">
    <citation type="journal article" date="2010" name="BMC Genomics">
        <title>Genome analysis and comparative genomics of a Giardia intestinalis assemblage E isolate.</title>
        <authorList>
            <person name="Jerlstrom-Hultqvist J."/>
            <person name="Franzen O."/>
            <person name="Ankarklev J."/>
            <person name="Xu F."/>
            <person name="Nohynkova E."/>
            <person name="Andersson J.O."/>
            <person name="Svard S.G."/>
            <person name="Andersson B."/>
        </authorList>
    </citation>
    <scope>NUCLEOTIDE SEQUENCE [LARGE SCALE GENOMIC DNA]</scope>
    <source>
        <strain evidence="1 2">P15</strain>
    </source>
</reference>
<dbReference type="VEuPathDB" id="GiardiaDB:GLP15_2612"/>
<gene>
    <name evidence="1" type="ORF">GLP15_2612</name>
</gene>
<dbReference type="AlphaFoldDB" id="E1F8U3"/>
<proteinExistence type="predicted"/>
<sequence length="225" mass="24955">MPARRVLERMPSPSFRAVALCTRCLYCSALDGSLASEDHRAERAHALPAHARVVITWCAQRGVLRLRRAVPGSLVDAEALEARRAGGGSWPRMRVQPPCRPYQALAVHPRLSLWCLSCLLRDSAFTVHWTRRVSAFPIEARWFRGRPQEPLWLGSLARPVGRGFRECSVGASRRRASEGFLVLLFAEVCSPRLRYHVAGAVPQSSSGLEGFGSDITLTRSGEWAV</sequence>
<protein>
    <submittedName>
        <fullName evidence="1">Uncharacterized protein</fullName>
    </submittedName>
</protein>
<evidence type="ECO:0000313" key="1">
    <source>
        <dbReference type="EMBL" id="EFO61141.1"/>
    </source>
</evidence>
<comment type="caution">
    <text evidence="1">The sequence shown here is derived from an EMBL/GenBank/DDBJ whole genome shotgun (WGS) entry which is preliminary data.</text>
</comment>
<evidence type="ECO:0000313" key="2">
    <source>
        <dbReference type="Proteomes" id="UP000008974"/>
    </source>
</evidence>
<name>E1F8U3_GIAIA</name>
<dbReference type="EMBL" id="ACVC01000331">
    <property type="protein sequence ID" value="EFO61141.1"/>
    <property type="molecule type" value="Genomic_DNA"/>
</dbReference>